<organism evidence="11 12">
    <name type="scientific">Proteiniclasticum ruminis</name>
    <dbReference type="NCBI Taxonomy" id="398199"/>
    <lineage>
        <taxon>Bacteria</taxon>
        <taxon>Bacillati</taxon>
        <taxon>Bacillota</taxon>
        <taxon>Clostridia</taxon>
        <taxon>Eubacteriales</taxon>
        <taxon>Clostridiaceae</taxon>
        <taxon>Proteiniclasticum</taxon>
    </lineage>
</organism>
<name>A0A1G8PJG7_9CLOT</name>
<keyword evidence="7" id="KW-0805">Transcription regulation</keyword>
<dbReference type="GO" id="GO:0003700">
    <property type="term" value="F:DNA-binding transcription factor activity"/>
    <property type="evidence" value="ECO:0007669"/>
    <property type="project" value="InterPro"/>
</dbReference>
<evidence type="ECO:0000256" key="10">
    <source>
        <dbReference type="PIRSR" id="PIRSR602481-1"/>
    </source>
</evidence>
<comment type="similarity">
    <text evidence="2">Belongs to the Fur family.</text>
</comment>
<dbReference type="GO" id="GO:0008270">
    <property type="term" value="F:zinc ion binding"/>
    <property type="evidence" value="ECO:0007669"/>
    <property type="project" value="TreeGrafter"/>
</dbReference>
<keyword evidence="4" id="KW-0678">Repressor</keyword>
<dbReference type="InterPro" id="IPR002481">
    <property type="entry name" value="FUR"/>
</dbReference>
<dbReference type="InterPro" id="IPR036388">
    <property type="entry name" value="WH-like_DNA-bd_sf"/>
</dbReference>
<dbReference type="Gene3D" id="3.30.1490.190">
    <property type="match status" value="1"/>
</dbReference>
<evidence type="ECO:0000256" key="7">
    <source>
        <dbReference type="ARBA" id="ARBA00023015"/>
    </source>
</evidence>
<dbReference type="AlphaFoldDB" id="A0A1G8PJG7"/>
<evidence type="ECO:0000256" key="1">
    <source>
        <dbReference type="ARBA" id="ARBA00004496"/>
    </source>
</evidence>
<evidence type="ECO:0000256" key="6">
    <source>
        <dbReference type="ARBA" id="ARBA00022833"/>
    </source>
</evidence>
<dbReference type="SUPFAM" id="SSF46785">
    <property type="entry name" value="Winged helix' DNA-binding domain"/>
    <property type="match status" value="1"/>
</dbReference>
<keyword evidence="5 10" id="KW-0479">Metal-binding</keyword>
<dbReference type="FunFam" id="1.10.10.10:FF:000007">
    <property type="entry name" value="Ferric uptake regulation protein"/>
    <property type="match status" value="1"/>
</dbReference>
<dbReference type="InterPro" id="IPR043135">
    <property type="entry name" value="Fur_C"/>
</dbReference>
<proteinExistence type="inferred from homology"/>
<keyword evidence="9" id="KW-0804">Transcription</keyword>
<dbReference type="Pfam" id="PF01475">
    <property type="entry name" value="FUR"/>
    <property type="match status" value="1"/>
</dbReference>
<evidence type="ECO:0000313" key="12">
    <source>
        <dbReference type="Proteomes" id="UP000183255"/>
    </source>
</evidence>
<comment type="subcellular location">
    <subcellularLocation>
        <location evidence="1">Cytoplasm</location>
    </subcellularLocation>
</comment>
<evidence type="ECO:0000313" key="11">
    <source>
        <dbReference type="EMBL" id="SDI92532.1"/>
    </source>
</evidence>
<dbReference type="PANTHER" id="PTHR33202:SF8">
    <property type="entry name" value="PEROXIDE-RESPONSIVE REPRESSOR PERR"/>
    <property type="match status" value="1"/>
</dbReference>
<feature type="binding site" evidence="10">
    <location>
        <position position="135"/>
    </location>
    <ligand>
        <name>Zn(2+)</name>
        <dbReference type="ChEBI" id="CHEBI:29105"/>
    </ligand>
</feature>
<dbReference type="Gene3D" id="1.10.10.10">
    <property type="entry name" value="Winged helix-like DNA-binding domain superfamily/Winged helix DNA-binding domain"/>
    <property type="match status" value="1"/>
</dbReference>
<evidence type="ECO:0000256" key="5">
    <source>
        <dbReference type="ARBA" id="ARBA00022723"/>
    </source>
</evidence>
<feature type="binding site" evidence="10">
    <location>
        <position position="132"/>
    </location>
    <ligand>
        <name>Zn(2+)</name>
        <dbReference type="ChEBI" id="CHEBI:29105"/>
    </ligand>
</feature>
<keyword evidence="6 10" id="KW-0862">Zinc</keyword>
<evidence type="ECO:0000256" key="3">
    <source>
        <dbReference type="ARBA" id="ARBA00022490"/>
    </source>
</evidence>
<sequence>MIVNNIDVYLREKGVKPSYQRKRIFEYMMHHHNHPSVNDIYEALIHEIPTLSKATVYNTMNLFLEHKLIEVLPIDSNEARYDVYNPKEHGHFKCDVCGKIFDVNIKVNVDELSDDLHGFKVDQEIYNFRGTCKECMALETEEAKVM</sequence>
<keyword evidence="8" id="KW-0238">DNA-binding</keyword>
<feature type="binding site" evidence="10">
    <location>
        <position position="97"/>
    </location>
    <ligand>
        <name>Zn(2+)</name>
        <dbReference type="ChEBI" id="CHEBI:29105"/>
    </ligand>
</feature>
<evidence type="ECO:0000256" key="8">
    <source>
        <dbReference type="ARBA" id="ARBA00023125"/>
    </source>
</evidence>
<dbReference type="Proteomes" id="UP000183255">
    <property type="component" value="Unassembled WGS sequence"/>
</dbReference>
<evidence type="ECO:0000256" key="9">
    <source>
        <dbReference type="ARBA" id="ARBA00023163"/>
    </source>
</evidence>
<protein>
    <submittedName>
        <fullName evidence="11">Fur family transcriptional regulator, ferric uptake regulator/Fur family transcriptional regulator, peroxide stress response regulator</fullName>
    </submittedName>
</protein>
<feature type="binding site" evidence="10">
    <location>
        <position position="94"/>
    </location>
    <ligand>
        <name>Zn(2+)</name>
        <dbReference type="ChEBI" id="CHEBI:29105"/>
    </ligand>
</feature>
<evidence type="ECO:0000256" key="2">
    <source>
        <dbReference type="ARBA" id="ARBA00007957"/>
    </source>
</evidence>
<evidence type="ECO:0000256" key="4">
    <source>
        <dbReference type="ARBA" id="ARBA00022491"/>
    </source>
</evidence>
<accession>A0A1G8PJG7</accession>
<dbReference type="InterPro" id="IPR036390">
    <property type="entry name" value="WH_DNA-bd_sf"/>
</dbReference>
<gene>
    <name evidence="11" type="ORF">SAMN05421804_105122</name>
</gene>
<dbReference type="GO" id="GO:0045892">
    <property type="term" value="P:negative regulation of DNA-templated transcription"/>
    <property type="evidence" value="ECO:0007669"/>
    <property type="project" value="TreeGrafter"/>
</dbReference>
<dbReference type="RefSeq" id="WP_036909338.1">
    <property type="nucleotide sequence ID" value="NZ_DAMANS010000002.1"/>
</dbReference>
<dbReference type="EMBL" id="FNDZ01000005">
    <property type="protein sequence ID" value="SDI92532.1"/>
    <property type="molecule type" value="Genomic_DNA"/>
</dbReference>
<reference evidence="11 12" key="1">
    <citation type="submission" date="2016-10" db="EMBL/GenBank/DDBJ databases">
        <authorList>
            <person name="de Groot N.N."/>
        </authorList>
    </citation>
    <scope>NUCLEOTIDE SEQUENCE [LARGE SCALE GENOMIC DNA]</scope>
    <source>
        <strain evidence="11 12">CGMCC 1.5058</strain>
    </source>
</reference>
<dbReference type="GO" id="GO:0005737">
    <property type="term" value="C:cytoplasm"/>
    <property type="evidence" value="ECO:0007669"/>
    <property type="project" value="UniProtKB-SubCell"/>
</dbReference>
<dbReference type="GO" id="GO:1900376">
    <property type="term" value="P:regulation of secondary metabolite biosynthetic process"/>
    <property type="evidence" value="ECO:0007669"/>
    <property type="project" value="TreeGrafter"/>
</dbReference>
<keyword evidence="3" id="KW-0963">Cytoplasm</keyword>
<dbReference type="CDD" id="cd07153">
    <property type="entry name" value="Fur_like"/>
    <property type="match status" value="1"/>
</dbReference>
<dbReference type="PANTHER" id="PTHR33202">
    <property type="entry name" value="ZINC UPTAKE REGULATION PROTEIN"/>
    <property type="match status" value="1"/>
</dbReference>
<dbReference type="GO" id="GO:0000976">
    <property type="term" value="F:transcription cis-regulatory region binding"/>
    <property type="evidence" value="ECO:0007669"/>
    <property type="project" value="TreeGrafter"/>
</dbReference>
<comment type="cofactor">
    <cofactor evidence="10">
        <name>Zn(2+)</name>
        <dbReference type="ChEBI" id="CHEBI:29105"/>
    </cofactor>
    <text evidence="10">Binds 1 zinc ion per subunit.</text>
</comment>